<name>A0A1H1PD39_9GAMM</name>
<keyword evidence="1" id="KW-0472">Membrane</keyword>
<proteinExistence type="predicted"/>
<feature type="transmembrane region" description="Helical" evidence="1">
    <location>
        <begin position="306"/>
        <end position="327"/>
    </location>
</feature>
<dbReference type="RefSeq" id="WP_231702275.1">
    <property type="nucleotide sequence ID" value="NZ_LT629748.1"/>
</dbReference>
<evidence type="ECO:0000259" key="2">
    <source>
        <dbReference type="PROSITE" id="PS50234"/>
    </source>
</evidence>
<sequence>MMFEFHWPLCFLLLPLPWLYRRWLPAAETRSAALQVSFMQRLEALRPLSAQHSSPGRKWPYLVVWVLLVSAAARPELLGETLPTPVTGRDMMLALDLSGSMEFRDMQLDGEEVNRLVLVKHLLGEFVDRRHGDRLGLILFGSQAYVQAPLTHDRQAVSEWLEESFIGLAGRETAIGDAIGLAVKRLLDEPASSRVLILITDGANTAGNVSPLRAARLAAEHGIRIFSIGVGADTQTQDNTTASLWGLQFDPSIELDEGSLKEIALITDGSYFRARNEADLQAIYQRLDELEPALRDGLPDRQTTPLYPWPLGLALTLSLMLSGSVVLRRGRHV</sequence>
<dbReference type="Proteomes" id="UP000243426">
    <property type="component" value="Chromosome I"/>
</dbReference>
<dbReference type="InterPro" id="IPR050768">
    <property type="entry name" value="UPF0353/GerABKA_families"/>
</dbReference>
<keyword evidence="1" id="KW-0812">Transmembrane</keyword>
<dbReference type="SUPFAM" id="SSF53300">
    <property type="entry name" value="vWA-like"/>
    <property type="match status" value="1"/>
</dbReference>
<gene>
    <name evidence="3" type="ORF">SAMN05216198_1155</name>
</gene>
<organism evidence="3 4">
    <name type="scientific">Halopseudomonas litoralis</name>
    <dbReference type="NCBI Taxonomy" id="797277"/>
    <lineage>
        <taxon>Bacteria</taxon>
        <taxon>Pseudomonadati</taxon>
        <taxon>Pseudomonadota</taxon>
        <taxon>Gammaproteobacteria</taxon>
        <taxon>Pseudomonadales</taxon>
        <taxon>Pseudomonadaceae</taxon>
        <taxon>Halopseudomonas</taxon>
    </lineage>
</organism>
<dbReference type="InterPro" id="IPR033881">
    <property type="entry name" value="vWA_BatA_type"/>
</dbReference>
<dbReference type="EMBL" id="LT629748">
    <property type="protein sequence ID" value="SDS09043.1"/>
    <property type="molecule type" value="Genomic_DNA"/>
</dbReference>
<evidence type="ECO:0000313" key="4">
    <source>
        <dbReference type="Proteomes" id="UP000243426"/>
    </source>
</evidence>
<dbReference type="PANTHER" id="PTHR22550:SF18">
    <property type="entry name" value="VWFA DOMAIN-CONTAINING PROTEIN"/>
    <property type="match status" value="1"/>
</dbReference>
<dbReference type="PANTHER" id="PTHR22550">
    <property type="entry name" value="SPORE GERMINATION PROTEIN"/>
    <property type="match status" value="1"/>
</dbReference>
<dbReference type="Gene3D" id="3.40.50.410">
    <property type="entry name" value="von Willebrand factor, type A domain"/>
    <property type="match status" value="1"/>
</dbReference>
<accession>A0A1H1PD39</accession>
<protein>
    <submittedName>
        <fullName evidence="3">Ca-activated chloride channel family protein</fullName>
    </submittedName>
</protein>
<reference evidence="4" key="1">
    <citation type="submission" date="2016-10" db="EMBL/GenBank/DDBJ databases">
        <authorList>
            <person name="Varghese N."/>
            <person name="Submissions S."/>
        </authorList>
    </citation>
    <scope>NUCLEOTIDE SEQUENCE [LARGE SCALE GENOMIC DNA]</scope>
    <source>
        <strain evidence="4">2SM5</strain>
    </source>
</reference>
<dbReference type="InterPro" id="IPR036465">
    <property type="entry name" value="vWFA_dom_sf"/>
</dbReference>
<keyword evidence="1" id="KW-1133">Transmembrane helix</keyword>
<dbReference type="CDD" id="cd01467">
    <property type="entry name" value="vWA_BatA_type"/>
    <property type="match status" value="1"/>
</dbReference>
<dbReference type="AlphaFoldDB" id="A0A1H1PD39"/>
<feature type="domain" description="VWFA" evidence="2">
    <location>
        <begin position="90"/>
        <end position="287"/>
    </location>
</feature>
<dbReference type="InterPro" id="IPR002035">
    <property type="entry name" value="VWF_A"/>
</dbReference>
<evidence type="ECO:0000256" key="1">
    <source>
        <dbReference type="SAM" id="Phobius"/>
    </source>
</evidence>
<keyword evidence="4" id="KW-1185">Reference proteome</keyword>
<dbReference type="Pfam" id="PF00092">
    <property type="entry name" value="VWA"/>
    <property type="match status" value="1"/>
</dbReference>
<dbReference type="STRING" id="797277.SAMN05216198_1155"/>
<dbReference type="PROSITE" id="PS50234">
    <property type="entry name" value="VWFA"/>
    <property type="match status" value="1"/>
</dbReference>
<dbReference type="SMART" id="SM00327">
    <property type="entry name" value="VWA"/>
    <property type="match status" value="1"/>
</dbReference>
<evidence type="ECO:0000313" key="3">
    <source>
        <dbReference type="EMBL" id="SDS09043.1"/>
    </source>
</evidence>